<dbReference type="InterPro" id="IPR036047">
    <property type="entry name" value="F-box-like_dom_sf"/>
</dbReference>
<dbReference type="InterPro" id="IPR011043">
    <property type="entry name" value="Gal_Oxase/kelch_b-propeller"/>
</dbReference>
<dbReference type="PANTHER" id="PTHR47719">
    <property type="entry name" value="SKP1-INTERACTING PARTNER 15"/>
    <property type="match status" value="1"/>
</dbReference>
<accession>A0A7I8L346</accession>
<dbReference type="OrthoDB" id="1922820at2759"/>
<evidence type="ECO:0000313" key="2">
    <source>
        <dbReference type="EMBL" id="CAA7404453.1"/>
    </source>
</evidence>
<dbReference type="SUPFAM" id="SSF81383">
    <property type="entry name" value="F-box domain"/>
    <property type="match status" value="1"/>
</dbReference>
<dbReference type="SMART" id="SM00256">
    <property type="entry name" value="FBOX"/>
    <property type="match status" value="1"/>
</dbReference>
<sequence>MASGAPAAPPAASPEAEEEEDDCCHIQVLPGDSLHHIFSHLSLREVLACRCVCKLFREALASPPFLALLPPVPLLALRHPHRHPSADLHAFDPVENQWFRLSLSFLPFPSSFPITASPSLLYLWADSGAAGIAPAAASGGPSNGAASDPKQSTKTLVLCNPLTRSYRALPQLGSAWSRHGTVLAAPTGHVLVLAELAALWYNPGSLQWLTFSLNLPSKPRSPILIGDAVYVLCDVGSPWRNQWKLFSCRLRELGGPRVWDRLEQQDWGDVFDILKRPRLIRGRGDRRILMIGGLRSSFAVDAPCSTVLILRLDLGTLEWDEAGRMPLDMYRCFGGSGTSGGANKVKVFGADGRVWFSGKKVRGKLVMWEEDEVGKSGGRWRWVDGAPGYGDGVYRGFVFNAGLGAVP</sequence>
<protein>
    <recommendedName>
        <fullName evidence="1">F-box domain-containing protein</fullName>
    </recommendedName>
</protein>
<dbReference type="SUPFAM" id="SSF50965">
    <property type="entry name" value="Galactose oxidase, central domain"/>
    <property type="match status" value="1"/>
</dbReference>
<feature type="domain" description="F-box" evidence="1">
    <location>
        <begin position="29"/>
        <end position="69"/>
    </location>
</feature>
<reference evidence="2" key="1">
    <citation type="submission" date="2020-02" db="EMBL/GenBank/DDBJ databases">
        <authorList>
            <person name="Scholz U."/>
            <person name="Mascher M."/>
            <person name="Fiebig A."/>
        </authorList>
    </citation>
    <scope>NUCLEOTIDE SEQUENCE</scope>
</reference>
<gene>
    <name evidence="2" type="ORF">SI8410_11015131</name>
</gene>
<evidence type="ECO:0000313" key="3">
    <source>
        <dbReference type="Proteomes" id="UP000663760"/>
    </source>
</evidence>
<dbReference type="AlphaFoldDB" id="A0A7I8L346"/>
<dbReference type="Pfam" id="PF00646">
    <property type="entry name" value="F-box"/>
    <property type="match status" value="1"/>
</dbReference>
<dbReference type="CDD" id="cd09917">
    <property type="entry name" value="F-box_SF"/>
    <property type="match status" value="1"/>
</dbReference>
<name>A0A7I8L346_SPIIN</name>
<dbReference type="Gene3D" id="1.20.1280.50">
    <property type="match status" value="1"/>
</dbReference>
<dbReference type="InterPro" id="IPR001810">
    <property type="entry name" value="F-box_dom"/>
</dbReference>
<dbReference type="PANTHER" id="PTHR47719:SF2">
    <property type="entry name" value="SKP1-INTERACTING PARTNER 15"/>
    <property type="match status" value="1"/>
</dbReference>
<organism evidence="2 3">
    <name type="scientific">Spirodela intermedia</name>
    <name type="common">Intermediate duckweed</name>
    <dbReference type="NCBI Taxonomy" id="51605"/>
    <lineage>
        <taxon>Eukaryota</taxon>
        <taxon>Viridiplantae</taxon>
        <taxon>Streptophyta</taxon>
        <taxon>Embryophyta</taxon>
        <taxon>Tracheophyta</taxon>
        <taxon>Spermatophyta</taxon>
        <taxon>Magnoliopsida</taxon>
        <taxon>Liliopsida</taxon>
        <taxon>Araceae</taxon>
        <taxon>Lemnoideae</taxon>
        <taxon>Spirodela</taxon>
    </lineage>
</organism>
<proteinExistence type="predicted"/>
<dbReference type="Proteomes" id="UP000663760">
    <property type="component" value="Chromosome 11"/>
</dbReference>
<keyword evidence="3" id="KW-1185">Reference proteome</keyword>
<evidence type="ECO:0000259" key="1">
    <source>
        <dbReference type="SMART" id="SM00256"/>
    </source>
</evidence>
<dbReference type="EMBL" id="LR746274">
    <property type="protein sequence ID" value="CAA7404453.1"/>
    <property type="molecule type" value="Genomic_DNA"/>
</dbReference>